<proteinExistence type="predicted"/>
<keyword evidence="1" id="KW-0472">Membrane</keyword>
<dbReference type="AlphaFoldDB" id="A0A9X2NVN9"/>
<sequence length="84" mass="9722">MAVLERDYRIDGIKWLLIVLVTFGHVIEPALSNPIANKLYSIIYIFHMPLFVFISGYYANVKDKEKLISKGFMLLETFLVVMIP</sequence>
<dbReference type="Proteomes" id="UP001143192">
    <property type="component" value="Unassembled WGS sequence"/>
</dbReference>
<evidence type="ECO:0000313" key="3">
    <source>
        <dbReference type="EMBL" id="MCR6505931.1"/>
    </source>
</evidence>
<accession>A0A9X2NVN9</accession>
<keyword evidence="3" id="KW-0808">Transferase</keyword>
<gene>
    <name evidence="3" type="ORF">M1B79_14975</name>
</gene>
<keyword evidence="3" id="KW-0012">Acyltransferase</keyword>
<dbReference type="GO" id="GO:0016747">
    <property type="term" value="F:acyltransferase activity, transferring groups other than amino-acyl groups"/>
    <property type="evidence" value="ECO:0007669"/>
    <property type="project" value="InterPro"/>
</dbReference>
<dbReference type="EMBL" id="JAMZED010000045">
    <property type="protein sequence ID" value="MCR6505931.1"/>
    <property type="molecule type" value="Genomic_DNA"/>
</dbReference>
<protein>
    <submittedName>
        <fullName evidence="3">Acyltransferase family protein</fullName>
    </submittedName>
</protein>
<evidence type="ECO:0000313" key="4">
    <source>
        <dbReference type="Proteomes" id="UP001143192"/>
    </source>
</evidence>
<reference evidence="3" key="1">
    <citation type="journal article" date="2022" name="Arch. Microbiol.">
        <title>Bacteroides muris sp. nov. isolated from the cecum of wild-derived house mice.</title>
        <authorList>
            <person name="Fokt H."/>
            <person name="Unni R."/>
            <person name="Repnik U."/>
            <person name="Schmitz R.A."/>
            <person name="Bramkamp M."/>
            <person name="Baines J.F."/>
            <person name="Unterweger D."/>
        </authorList>
    </citation>
    <scope>NUCLEOTIDE SEQUENCE</scope>
    <source>
        <strain evidence="3">KH365_2</strain>
    </source>
</reference>
<name>A0A9X2NVN9_9BACE</name>
<evidence type="ECO:0000256" key="1">
    <source>
        <dbReference type="SAM" id="Phobius"/>
    </source>
</evidence>
<dbReference type="PANTHER" id="PTHR37312:SF1">
    <property type="entry name" value="MEMBRANE-BOUND ACYLTRANSFERASE YKRP-RELATED"/>
    <property type="match status" value="1"/>
</dbReference>
<evidence type="ECO:0000259" key="2">
    <source>
        <dbReference type="Pfam" id="PF01757"/>
    </source>
</evidence>
<dbReference type="RefSeq" id="WP_257932237.1">
    <property type="nucleotide sequence ID" value="NZ_JAMZED010000045.1"/>
</dbReference>
<dbReference type="PANTHER" id="PTHR37312">
    <property type="entry name" value="MEMBRANE-BOUND ACYLTRANSFERASE YKRP-RELATED"/>
    <property type="match status" value="1"/>
</dbReference>
<organism evidence="3 4">
    <name type="scientific">Bacteroides muris</name>
    <name type="common">ex Fokt et al. 2023</name>
    <dbReference type="NCBI Taxonomy" id="2937417"/>
    <lineage>
        <taxon>Bacteria</taxon>
        <taxon>Pseudomonadati</taxon>
        <taxon>Bacteroidota</taxon>
        <taxon>Bacteroidia</taxon>
        <taxon>Bacteroidales</taxon>
        <taxon>Bacteroidaceae</taxon>
        <taxon>Bacteroides</taxon>
    </lineage>
</organism>
<reference evidence="3" key="2">
    <citation type="submission" date="2022-04" db="EMBL/GenBank/DDBJ databases">
        <authorList>
            <person name="Fokt H."/>
            <person name="Baines J."/>
        </authorList>
    </citation>
    <scope>NUCLEOTIDE SEQUENCE</scope>
    <source>
        <strain evidence="3">KH365_2</strain>
    </source>
</reference>
<keyword evidence="1" id="KW-0812">Transmembrane</keyword>
<dbReference type="Pfam" id="PF01757">
    <property type="entry name" value="Acyl_transf_3"/>
    <property type="match status" value="1"/>
</dbReference>
<dbReference type="InterPro" id="IPR052734">
    <property type="entry name" value="Nod_factor_acetyltransferase"/>
</dbReference>
<comment type="caution">
    <text evidence="3">The sequence shown here is derived from an EMBL/GenBank/DDBJ whole genome shotgun (WGS) entry which is preliminary data.</text>
</comment>
<keyword evidence="1" id="KW-1133">Transmembrane helix</keyword>
<feature type="transmembrane region" description="Helical" evidence="1">
    <location>
        <begin position="39"/>
        <end position="60"/>
    </location>
</feature>
<feature type="transmembrane region" description="Helical" evidence="1">
    <location>
        <begin position="12"/>
        <end position="27"/>
    </location>
</feature>
<keyword evidence="4" id="KW-1185">Reference proteome</keyword>
<feature type="domain" description="Acyltransferase 3" evidence="2">
    <location>
        <begin position="8"/>
        <end position="59"/>
    </location>
</feature>
<dbReference type="InterPro" id="IPR002656">
    <property type="entry name" value="Acyl_transf_3_dom"/>
</dbReference>